<dbReference type="CDD" id="cd00060">
    <property type="entry name" value="FHA"/>
    <property type="match status" value="2"/>
</dbReference>
<dbReference type="SMART" id="SM00240">
    <property type="entry name" value="FHA"/>
    <property type="match status" value="2"/>
</dbReference>
<accession>A0A5B8XYN1</accession>
<dbReference type="InterPro" id="IPR008984">
    <property type="entry name" value="SMAD_FHA_dom_sf"/>
</dbReference>
<dbReference type="AlphaFoldDB" id="A0A4Y6PNA3"/>
<evidence type="ECO:0000313" key="3">
    <source>
        <dbReference type="EMBL" id="QDG49781.1"/>
    </source>
</evidence>
<dbReference type="Pfam" id="PF00498">
    <property type="entry name" value="FHA"/>
    <property type="match status" value="2"/>
</dbReference>
<proteinExistence type="predicted"/>
<evidence type="ECO:0000313" key="4">
    <source>
        <dbReference type="Proteomes" id="UP000315995"/>
    </source>
</evidence>
<feature type="compositionally biased region" description="Low complexity" evidence="1">
    <location>
        <begin position="114"/>
        <end position="157"/>
    </location>
</feature>
<dbReference type="InterPro" id="IPR000253">
    <property type="entry name" value="FHA_dom"/>
</dbReference>
<dbReference type="Proteomes" id="UP000315995">
    <property type="component" value="Chromosome"/>
</dbReference>
<dbReference type="InterPro" id="IPR025874">
    <property type="entry name" value="DZR"/>
</dbReference>
<reference evidence="3 4" key="1">
    <citation type="submission" date="2019-06" db="EMBL/GenBank/DDBJ databases">
        <title>Persicimonas caeni gen. nov., sp. nov., a predatory bacterium isolated from solar saltern.</title>
        <authorList>
            <person name="Wang S."/>
        </authorList>
    </citation>
    <scope>NUCLEOTIDE SEQUENCE [LARGE SCALE GENOMIC DNA]</scope>
    <source>
        <strain evidence="3 4">YN101</strain>
    </source>
</reference>
<dbReference type="PROSITE" id="PS50006">
    <property type="entry name" value="FHA_DOMAIN"/>
    <property type="match status" value="2"/>
</dbReference>
<gene>
    <name evidence="3" type="ORF">FIV42_03215</name>
</gene>
<protein>
    <submittedName>
        <fullName evidence="3">FHA domain-containing protein</fullName>
    </submittedName>
</protein>
<feature type="domain" description="FHA" evidence="2">
    <location>
        <begin position="193"/>
        <end position="237"/>
    </location>
</feature>
<feature type="region of interest" description="Disordered" evidence="1">
    <location>
        <begin position="190"/>
        <end position="210"/>
    </location>
</feature>
<dbReference type="SUPFAM" id="SSF49879">
    <property type="entry name" value="SMAD/FHA domain"/>
    <property type="match status" value="2"/>
</dbReference>
<feature type="compositionally biased region" description="Basic and acidic residues" evidence="1">
    <location>
        <begin position="194"/>
        <end position="204"/>
    </location>
</feature>
<name>A0A4Y6PNA3_PERCE</name>
<dbReference type="OrthoDB" id="5497055at2"/>
<keyword evidence="4" id="KW-1185">Reference proteome</keyword>
<dbReference type="Gene3D" id="2.60.200.20">
    <property type="match status" value="2"/>
</dbReference>
<dbReference type="PANTHER" id="PTHR23308">
    <property type="entry name" value="NUCLEAR INHIBITOR OF PROTEIN PHOSPHATASE-1"/>
    <property type="match status" value="1"/>
</dbReference>
<dbReference type="InterPro" id="IPR050923">
    <property type="entry name" value="Cell_Proc_Reg/RNA_Proc"/>
</dbReference>
<sequence length="382" mass="40442">MCVQSGGSLIAELRSLQRLVTTLGGPRDGSGAPAREDILRSGAVINCKNCGRENEDEYKFCLGCGSALPKPEEAPKKQATPEMIDCPHCGTTVPSNFKFCGACGGAISAAAQPQPATQAAAQSQPEPQVQSAPAPSEPAQSQPAQPSQPQAAQAPAPAEEPAPSPESDVVGRLIVIRPDGSEGAEIALTSGEHTLGRDSEKKALSSDPFLSPTHATFAFTGDGFKVRDEGSLNGVFVRIRNKVELEHGDMIRMGQELLRFELIDEAPAVIETLGEGDTQVAGSPANGYWGRLCLVAGPDIVSRAFELGDDDVTLGRESGDILFRDDGFVSGKHARVGREDGKPVLEDLGSSNGTYRRIRRETQVDDGDLLLMGQQLFRLVVI</sequence>
<evidence type="ECO:0000256" key="1">
    <source>
        <dbReference type="SAM" id="MobiDB-lite"/>
    </source>
</evidence>
<organism evidence="3 4">
    <name type="scientific">Persicimonas caeni</name>
    <dbReference type="NCBI Taxonomy" id="2292766"/>
    <lineage>
        <taxon>Bacteria</taxon>
        <taxon>Deltaproteobacteria</taxon>
        <taxon>Bradymonadales</taxon>
        <taxon>Bradymonadaceae</taxon>
        <taxon>Persicimonas</taxon>
    </lineage>
</organism>
<feature type="region of interest" description="Disordered" evidence="1">
    <location>
        <begin position="114"/>
        <end position="169"/>
    </location>
</feature>
<feature type="domain" description="FHA" evidence="2">
    <location>
        <begin position="312"/>
        <end position="361"/>
    </location>
</feature>
<accession>A0A4Y6PNA3</accession>
<dbReference type="Pfam" id="PF12773">
    <property type="entry name" value="DZR"/>
    <property type="match status" value="1"/>
</dbReference>
<dbReference type="EMBL" id="CP041186">
    <property type="protein sequence ID" value="QDG49781.1"/>
    <property type="molecule type" value="Genomic_DNA"/>
</dbReference>
<evidence type="ECO:0000259" key="2">
    <source>
        <dbReference type="PROSITE" id="PS50006"/>
    </source>
</evidence>